<evidence type="ECO:0000256" key="11">
    <source>
        <dbReference type="SAM" id="Phobius"/>
    </source>
</evidence>
<evidence type="ECO:0000256" key="5">
    <source>
        <dbReference type="ARBA" id="ARBA00022989"/>
    </source>
</evidence>
<feature type="transmembrane region" description="Helical" evidence="11">
    <location>
        <begin position="736"/>
        <end position="756"/>
    </location>
</feature>
<evidence type="ECO:0000256" key="8">
    <source>
        <dbReference type="ARBA" id="ARBA00023170"/>
    </source>
</evidence>
<keyword evidence="2" id="KW-1003">Cell membrane</keyword>
<feature type="domain" description="G-protein coupled receptors family 3 profile" evidence="12">
    <location>
        <begin position="542"/>
        <end position="806"/>
    </location>
</feature>
<dbReference type="CDD" id="cd06365">
    <property type="entry name" value="PBP1_pheromone_receptor"/>
    <property type="match status" value="1"/>
</dbReference>
<evidence type="ECO:0000256" key="10">
    <source>
        <dbReference type="ARBA" id="ARBA00023224"/>
    </source>
</evidence>
<evidence type="ECO:0000256" key="6">
    <source>
        <dbReference type="ARBA" id="ARBA00023040"/>
    </source>
</evidence>
<accession>A0A974C975</accession>
<dbReference type="PRINTS" id="PR00248">
    <property type="entry name" value="GPCRMGR"/>
</dbReference>
<dbReference type="Pfam" id="PF07562">
    <property type="entry name" value="NCD3G"/>
    <property type="match status" value="1"/>
</dbReference>
<evidence type="ECO:0000256" key="7">
    <source>
        <dbReference type="ARBA" id="ARBA00023136"/>
    </source>
</evidence>
<dbReference type="SUPFAM" id="SSF53822">
    <property type="entry name" value="Periplasmic binding protein-like I"/>
    <property type="match status" value="1"/>
</dbReference>
<dbReference type="GO" id="GO:0005886">
    <property type="term" value="C:plasma membrane"/>
    <property type="evidence" value="ECO:0007669"/>
    <property type="project" value="UniProtKB-SubCell"/>
</dbReference>
<name>A0A974C975_XENLA</name>
<dbReference type="PANTHER" id="PTHR24061">
    <property type="entry name" value="CALCIUM-SENSING RECEPTOR-RELATED"/>
    <property type="match status" value="1"/>
</dbReference>
<dbReference type="Pfam" id="PF00003">
    <property type="entry name" value="7tm_3"/>
    <property type="match status" value="1"/>
</dbReference>
<feature type="transmembrane region" description="Helical" evidence="11">
    <location>
        <begin position="612"/>
        <end position="636"/>
    </location>
</feature>
<evidence type="ECO:0000256" key="3">
    <source>
        <dbReference type="ARBA" id="ARBA00022692"/>
    </source>
</evidence>
<keyword evidence="6" id="KW-0297">G-protein coupled receptor</keyword>
<evidence type="ECO:0000313" key="14">
    <source>
        <dbReference type="Proteomes" id="UP000694892"/>
    </source>
</evidence>
<feature type="transmembrane region" description="Helical" evidence="11">
    <location>
        <begin position="762"/>
        <end position="784"/>
    </location>
</feature>
<feature type="transmembrane region" description="Helical" evidence="11">
    <location>
        <begin position="702"/>
        <end position="724"/>
    </location>
</feature>
<dbReference type="FunFam" id="3.40.50.2300:FF:000024">
    <property type="entry name" value="Vomeronasal 2, receptor 73"/>
    <property type="match status" value="1"/>
</dbReference>
<dbReference type="InterPro" id="IPR028082">
    <property type="entry name" value="Peripla_BP_I"/>
</dbReference>
<dbReference type="InterPro" id="IPR004073">
    <property type="entry name" value="GPCR_3_vmron_rcpt_2"/>
</dbReference>
<dbReference type="PROSITE" id="PS50259">
    <property type="entry name" value="G_PROTEIN_RECEP_F3_4"/>
    <property type="match status" value="1"/>
</dbReference>
<reference evidence="14" key="1">
    <citation type="journal article" date="2016" name="Nature">
        <title>Genome evolution in the allotetraploid frog Xenopus laevis.</title>
        <authorList>
            <person name="Session A.M."/>
            <person name="Uno Y."/>
            <person name="Kwon T."/>
            <person name="Chapman J.A."/>
            <person name="Toyoda A."/>
            <person name="Takahashi S."/>
            <person name="Fukui A."/>
            <person name="Hikosaka A."/>
            <person name="Suzuki A."/>
            <person name="Kondo M."/>
            <person name="van Heeringen S.J."/>
            <person name="Quigley I."/>
            <person name="Heinz S."/>
            <person name="Ogino H."/>
            <person name="Ochi H."/>
            <person name="Hellsten U."/>
            <person name="Lyons J.B."/>
            <person name="Simakov O."/>
            <person name="Putnam N."/>
            <person name="Stites J."/>
            <person name="Kuroki Y."/>
            <person name="Tanaka T."/>
            <person name="Michiue T."/>
            <person name="Watanabe M."/>
            <person name="Bogdanovic O."/>
            <person name="Lister R."/>
            <person name="Georgiou G."/>
            <person name="Paranjpe S.S."/>
            <person name="van Kruijsbergen I."/>
            <person name="Shu S."/>
            <person name="Carlson J."/>
            <person name="Kinoshita T."/>
            <person name="Ohta Y."/>
            <person name="Mawaribuchi S."/>
            <person name="Jenkins J."/>
            <person name="Grimwood J."/>
            <person name="Schmutz J."/>
            <person name="Mitros T."/>
            <person name="Mozaffari S.V."/>
            <person name="Suzuki Y."/>
            <person name="Haramoto Y."/>
            <person name="Yamamoto T.S."/>
            <person name="Takagi C."/>
            <person name="Heald R."/>
            <person name="Miller K."/>
            <person name="Haudenschild C."/>
            <person name="Kitzman J."/>
            <person name="Nakayama T."/>
            <person name="Izutsu Y."/>
            <person name="Robert J."/>
            <person name="Fortriede J."/>
            <person name="Burns K."/>
            <person name="Lotay V."/>
            <person name="Karimi K."/>
            <person name="Yasuoka Y."/>
            <person name="Dichmann D.S."/>
            <person name="Flajnik M.F."/>
            <person name="Houston D.W."/>
            <person name="Shendure J."/>
            <person name="DuPasquier L."/>
            <person name="Vize P.D."/>
            <person name="Zorn A.M."/>
            <person name="Ito M."/>
            <person name="Marcotte E.M."/>
            <person name="Wallingford J.B."/>
            <person name="Ito Y."/>
            <person name="Asashima M."/>
            <person name="Ueno N."/>
            <person name="Matsuda Y."/>
            <person name="Veenstra G.J."/>
            <person name="Fujiyama A."/>
            <person name="Harland R.M."/>
            <person name="Taira M."/>
            <person name="Rokhsar D.S."/>
        </authorList>
    </citation>
    <scope>NUCLEOTIDE SEQUENCE [LARGE SCALE GENOMIC DNA]</scope>
    <source>
        <strain evidence="14">J</strain>
    </source>
</reference>
<evidence type="ECO:0000256" key="9">
    <source>
        <dbReference type="ARBA" id="ARBA00023180"/>
    </source>
</evidence>
<dbReference type="EMBL" id="CM004480">
    <property type="protein sequence ID" value="OCT68924.1"/>
    <property type="molecule type" value="Genomic_DNA"/>
</dbReference>
<evidence type="ECO:0000256" key="4">
    <source>
        <dbReference type="ARBA" id="ARBA00022729"/>
    </source>
</evidence>
<dbReference type="AlphaFoldDB" id="A0A974C975"/>
<dbReference type="InterPro" id="IPR000337">
    <property type="entry name" value="GPCR_3"/>
</dbReference>
<organism evidence="13 14">
    <name type="scientific">Xenopus laevis</name>
    <name type="common">African clawed frog</name>
    <dbReference type="NCBI Taxonomy" id="8355"/>
    <lineage>
        <taxon>Eukaryota</taxon>
        <taxon>Metazoa</taxon>
        <taxon>Chordata</taxon>
        <taxon>Craniata</taxon>
        <taxon>Vertebrata</taxon>
        <taxon>Euteleostomi</taxon>
        <taxon>Amphibia</taxon>
        <taxon>Batrachia</taxon>
        <taxon>Anura</taxon>
        <taxon>Pipoidea</taxon>
        <taxon>Pipidae</taxon>
        <taxon>Xenopodinae</taxon>
        <taxon>Xenopus</taxon>
        <taxon>Xenopus</taxon>
    </lineage>
</organism>
<comment type="subcellular location">
    <subcellularLocation>
        <location evidence="1">Cell membrane</location>
        <topology evidence="1">Multi-pass membrane protein</topology>
    </subcellularLocation>
</comment>
<feature type="transmembrane region" description="Helical" evidence="11">
    <location>
        <begin position="542"/>
        <end position="567"/>
    </location>
</feature>
<protein>
    <recommendedName>
        <fullName evidence="12">G-protein coupled receptors family 3 profile domain-containing protein</fullName>
    </recommendedName>
</protein>
<keyword evidence="4" id="KW-0732">Signal</keyword>
<feature type="transmembrane region" description="Helical" evidence="11">
    <location>
        <begin position="579"/>
        <end position="600"/>
    </location>
</feature>
<evidence type="ECO:0000256" key="1">
    <source>
        <dbReference type="ARBA" id="ARBA00004651"/>
    </source>
</evidence>
<dbReference type="InterPro" id="IPR001828">
    <property type="entry name" value="ANF_lig-bd_rcpt"/>
</dbReference>
<dbReference type="InterPro" id="IPR038550">
    <property type="entry name" value="GPCR_3_9-Cys_sf"/>
</dbReference>
<evidence type="ECO:0000259" key="12">
    <source>
        <dbReference type="PROSITE" id="PS50259"/>
    </source>
</evidence>
<keyword evidence="3 11" id="KW-0812">Transmembrane</keyword>
<sequence>MLGILTDIFALRFTIPETFTAPPETKYAIFSISSLQYYRHFLAAIFAIEEINRNLNILPNVTLGFHIHDSWANERKAISSIFSILTGSSDYVPNYKCTQNRIPSAFIGHLLSSVSNVMYQITSIYGFPQVSYGALDPAFSDRIRFPLFYRTVTSETAQYKVIIQLIKAFNWNWVGMIFSDDESHQKASEDMKNEIINNGICVEFFVRIGETDPKSYGFALETLRQSNASVVIVYSRTVVFLMFVLFFKNSTNVVWLMLSPLSTTSEKLFNYEHNGSFVVPFHQGNIPGLRDFLYKTNPSRFPKDPFTTAVWLKVFGCYEPALKPSFESYRVCNANDTLEQYGFYEGYFRSTYYMYIAVYAVAHALHAMYTDKTSGGNILHSDKTANYHMQTQLNNHLKKIHFRTESGDDIFFNDKGEGLVHFDIINVNVFCNGTVTTRHVGTFNSSQSPGLTIDKETILWAPNFNGIPVSNCSASCLPGYRKAFVKGKQICCYECVQCSEGEISPLPDMENCMICSEDQWSNESRDKCIMRTIDFLSYIQPLGVALTTTVLVLSFCSAAVFCIFLKYKKSPIVKANNQELSYILLLFLILSFLCSLLFIGRPTKGACLLRQISFGIIFAICISSILGKTITVIIAFNATRPGSRLRNYVGTRVPKYILLLCTLPVIFICVLWTVISPPFPDYDTHSETGKIILQCNEGSSCAFYIMVGYIALLAFVSFFVAYLARKLPDIYNEAQYITFSMLLFCSVWISFILAYVSTKGKYLAAVEIFAILVSSAGLLCLIFIPKCYIIFFKHPVSTRGQLVKAKL</sequence>
<feature type="transmembrane region" description="Helical" evidence="11">
    <location>
        <begin position="656"/>
        <end position="675"/>
    </location>
</feature>
<keyword evidence="8" id="KW-0675">Receptor</keyword>
<dbReference type="Pfam" id="PF01094">
    <property type="entry name" value="ANF_receptor"/>
    <property type="match status" value="1"/>
</dbReference>
<gene>
    <name evidence="13" type="ORF">XELAEV_18040232mg</name>
</gene>
<dbReference type="GO" id="GO:0004930">
    <property type="term" value="F:G protein-coupled receptor activity"/>
    <property type="evidence" value="ECO:0007669"/>
    <property type="project" value="UniProtKB-KW"/>
</dbReference>
<dbReference type="OMA" id="FSPHRIC"/>
<dbReference type="InterPro" id="IPR011500">
    <property type="entry name" value="GPCR_3_9-Cys_dom"/>
</dbReference>
<dbReference type="PRINTS" id="PR01535">
    <property type="entry name" value="VOMERONASL2R"/>
</dbReference>
<dbReference type="Gene3D" id="3.40.50.2300">
    <property type="match status" value="2"/>
</dbReference>
<keyword evidence="10" id="KW-0807">Transducer</keyword>
<dbReference type="FunFam" id="3.40.50.2300:FF:001151">
    <property type="match status" value="1"/>
</dbReference>
<dbReference type="Gene3D" id="2.10.50.30">
    <property type="entry name" value="GPCR, family 3, nine cysteines domain"/>
    <property type="match status" value="1"/>
</dbReference>
<dbReference type="InterPro" id="IPR017978">
    <property type="entry name" value="GPCR_3_C"/>
</dbReference>
<dbReference type="Proteomes" id="UP000694892">
    <property type="component" value="Chromosome 8L"/>
</dbReference>
<evidence type="ECO:0000313" key="13">
    <source>
        <dbReference type="EMBL" id="OCT68924.1"/>
    </source>
</evidence>
<keyword evidence="9" id="KW-0325">Glycoprotein</keyword>
<keyword evidence="5 11" id="KW-1133">Transmembrane helix</keyword>
<dbReference type="InterPro" id="IPR000068">
    <property type="entry name" value="GPCR_3_Ca_sens_rcpt-rel"/>
</dbReference>
<proteinExistence type="predicted"/>
<dbReference type="FunFam" id="2.10.50.30:FF:000003">
    <property type="entry name" value="Vomeronasal 2, receptor 120"/>
    <property type="match status" value="1"/>
</dbReference>
<evidence type="ECO:0000256" key="2">
    <source>
        <dbReference type="ARBA" id="ARBA00022475"/>
    </source>
</evidence>
<keyword evidence="7 11" id="KW-0472">Membrane</keyword>
<dbReference type="PANTHER" id="PTHR24061:SF617">
    <property type="entry name" value="LOW QUALITY PROTEIN: VOMERONASAL TYPE-2 RECEPTOR 26"/>
    <property type="match status" value="1"/>
</dbReference>